<accession>A0A6A8A6A5</accession>
<dbReference type="AlphaFoldDB" id="A0A6A8A6A5"/>
<evidence type="ECO:0000313" key="1">
    <source>
        <dbReference type="EMBL" id="MQY46835.1"/>
    </source>
</evidence>
<dbReference type="EMBL" id="WIXI01000042">
    <property type="protein sequence ID" value="MQY46835.1"/>
    <property type="molecule type" value="Genomic_DNA"/>
</dbReference>
<proteinExistence type="predicted"/>
<evidence type="ECO:0000313" key="2">
    <source>
        <dbReference type="Proteomes" id="UP000435138"/>
    </source>
</evidence>
<comment type="caution">
    <text evidence="1">The sequence shown here is derived from an EMBL/GenBank/DDBJ whole genome shotgun (WGS) entry which is preliminary data.</text>
</comment>
<reference evidence="1 2" key="1">
    <citation type="submission" date="2019-11" db="EMBL/GenBank/DDBJ databases">
        <title>Genome analysis of Rhizobacterium cereale a novel genus and species isolated from maize roots in North Spain.</title>
        <authorList>
            <person name="Menendez E."/>
            <person name="Flores-Felix J.D."/>
            <person name="Ramirez-Bahena M.-H."/>
            <person name="Igual J.M."/>
            <person name="Garcia-Fraile P."/>
            <person name="Peix A."/>
            <person name="Velazquez E."/>
        </authorList>
    </citation>
    <scope>NUCLEOTIDE SEQUENCE [LARGE SCALE GENOMIC DNA]</scope>
    <source>
        <strain evidence="1 2">RZME27</strain>
    </source>
</reference>
<keyword evidence="2" id="KW-1185">Reference proteome</keyword>
<dbReference type="Proteomes" id="UP000435138">
    <property type="component" value="Unassembled WGS sequence"/>
</dbReference>
<protein>
    <submittedName>
        <fullName evidence="1">Uncharacterized protein</fullName>
    </submittedName>
</protein>
<gene>
    <name evidence="1" type="ORF">GAO09_12420</name>
</gene>
<name>A0A6A8A6A5_9HYPH</name>
<organism evidence="1 2">
    <name type="scientific">Endobacterium cereale</name>
    <dbReference type="NCBI Taxonomy" id="2663029"/>
    <lineage>
        <taxon>Bacteria</taxon>
        <taxon>Pseudomonadati</taxon>
        <taxon>Pseudomonadota</taxon>
        <taxon>Alphaproteobacteria</taxon>
        <taxon>Hyphomicrobiales</taxon>
        <taxon>Rhizobiaceae</taxon>
        <taxon>Endobacterium</taxon>
    </lineage>
</organism>
<sequence>MLLHPIVTVKKPETRARKIAMLVVALAAPKPESN</sequence>